<evidence type="ECO:0008006" key="4">
    <source>
        <dbReference type="Google" id="ProtNLM"/>
    </source>
</evidence>
<dbReference type="AlphaFoldDB" id="A0A9D3Y2V1"/>
<evidence type="ECO:0000313" key="2">
    <source>
        <dbReference type="EMBL" id="KAH3690946.1"/>
    </source>
</evidence>
<dbReference type="Proteomes" id="UP000828390">
    <property type="component" value="Unassembled WGS sequence"/>
</dbReference>
<keyword evidence="3" id="KW-1185">Reference proteome</keyword>
<feature type="signal peptide" evidence="1">
    <location>
        <begin position="1"/>
        <end position="24"/>
    </location>
</feature>
<feature type="chain" id="PRO_5039072111" description="Secreted protein" evidence="1">
    <location>
        <begin position="25"/>
        <end position="126"/>
    </location>
</feature>
<protein>
    <recommendedName>
        <fullName evidence="4">Secreted protein</fullName>
    </recommendedName>
</protein>
<evidence type="ECO:0000313" key="3">
    <source>
        <dbReference type="Proteomes" id="UP000828390"/>
    </source>
</evidence>
<accession>A0A9D3Y2V1</accession>
<dbReference type="EMBL" id="JAIWYP010000049">
    <property type="protein sequence ID" value="KAH3690946.1"/>
    <property type="molecule type" value="Genomic_DNA"/>
</dbReference>
<reference evidence="2" key="1">
    <citation type="journal article" date="2019" name="bioRxiv">
        <title>The Genome of the Zebra Mussel, Dreissena polymorpha: A Resource for Invasive Species Research.</title>
        <authorList>
            <person name="McCartney M.A."/>
            <person name="Auch B."/>
            <person name="Kono T."/>
            <person name="Mallez S."/>
            <person name="Zhang Y."/>
            <person name="Obille A."/>
            <person name="Becker A."/>
            <person name="Abrahante J.E."/>
            <person name="Garbe J."/>
            <person name="Badalamenti J.P."/>
            <person name="Herman A."/>
            <person name="Mangelson H."/>
            <person name="Liachko I."/>
            <person name="Sullivan S."/>
            <person name="Sone E.D."/>
            <person name="Koren S."/>
            <person name="Silverstein K.A.T."/>
            <person name="Beckman K.B."/>
            <person name="Gohl D.M."/>
        </authorList>
    </citation>
    <scope>NUCLEOTIDE SEQUENCE</scope>
    <source>
        <strain evidence="2">Duluth1</strain>
        <tissue evidence="2">Whole animal</tissue>
    </source>
</reference>
<name>A0A9D3Y2V1_DREPO</name>
<reference evidence="2" key="2">
    <citation type="submission" date="2020-11" db="EMBL/GenBank/DDBJ databases">
        <authorList>
            <person name="McCartney M.A."/>
            <person name="Auch B."/>
            <person name="Kono T."/>
            <person name="Mallez S."/>
            <person name="Becker A."/>
            <person name="Gohl D.M."/>
            <person name="Silverstein K.A.T."/>
            <person name="Koren S."/>
            <person name="Bechman K.B."/>
            <person name="Herman A."/>
            <person name="Abrahante J.E."/>
            <person name="Garbe J."/>
        </authorList>
    </citation>
    <scope>NUCLEOTIDE SEQUENCE</scope>
    <source>
        <strain evidence="2">Duluth1</strain>
        <tissue evidence="2">Whole animal</tissue>
    </source>
</reference>
<comment type="caution">
    <text evidence="2">The sequence shown here is derived from an EMBL/GenBank/DDBJ whole genome shotgun (WGS) entry which is preliminary data.</text>
</comment>
<gene>
    <name evidence="2" type="ORF">DPMN_192770</name>
</gene>
<proteinExistence type="predicted"/>
<evidence type="ECO:0000256" key="1">
    <source>
        <dbReference type="SAM" id="SignalP"/>
    </source>
</evidence>
<keyword evidence="1" id="KW-0732">Signal</keyword>
<organism evidence="2 3">
    <name type="scientific">Dreissena polymorpha</name>
    <name type="common">Zebra mussel</name>
    <name type="synonym">Mytilus polymorpha</name>
    <dbReference type="NCBI Taxonomy" id="45954"/>
    <lineage>
        <taxon>Eukaryota</taxon>
        <taxon>Metazoa</taxon>
        <taxon>Spiralia</taxon>
        <taxon>Lophotrochozoa</taxon>
        <taxon>Mollusca</taxon>
        <taxon>Bivalvia</taxon>
        <taxon>Autobranchia</taxon>
        <taxon>Heteroconchia</taxon>
        <taxon>Euheterodonta</taxon>
        <taxon>Imparidentia</taxon>
        <taxon>Neoheterodontei</taxon>
        <taxon>Myida</taxon>
        <taxon>Dreissenoidea</taxon>
        <taxon>Dreissenidae</taxon>
        <taxon>Dreissena</taxon>
    </lineage>
</organism>
<sequence>MAVCGCVWLCMAVCGCAGPDVSNARVWTEEDCQQKDWIHNTNFTARRVFSISRRVRFTNRRAVTTRRLCGNNKTNNSSARRAVTARRLSRQHNTKNANLQTLMWTPSRQYIRVAYSCDKTVFSSHR</sequence>